<dbReference type="PANTHER" id="PTHR46481">
    <property type="entry name" value="ZINC FINGER BED DOMAIN-CONTAINING PROTEIN 4"/>
    <property type="match status" value="1"/>
</dbReference>
<dbReference type="OMA" id="IHGAVKY"/>
<protein>
    <submittedName>
        <fullName evidence="1">PREDICTED: zinc finger BED domain-containing</fullName>
    </submittedName>
</protein>
<dbReference type="InParanoid" id="A0A5E4GG38"/>
<dbReference type="InterPro" id="IPR012337">
    <property type="entry name" value="RNaseH-like_sf"/>
</dbReference>
<dbReference type="EMBL" id="CABIKO010000648">
    <property type="protein sequence ID" value="VVA38498.1"/>
    <property type="molecule type" value="Genomic_DNA"/>
</dbReference>
<name>A0A5E4GG38_PRUDU</name>
<organism evidence="1 2">
    <name type="scientific">Prunus dulcis</name>
    <name type="common">Almond</name>
    <name type="synonym">Amygdalus dulcis</name>
    <dbReference type="NCBI Taxonomy" id="3755"/>
    <lineage>
        <taxon>Eukaryota</taxon>
        <taxon>Viridiplantae</taxon>
        <taxon>Streptophyta</taxon>
        <taxon>Embryophyta</taxon>
        <taxon>Tracheophyta</taxon>
        <taxon>Spermatophyta</taxon>
        <taxon>Magnoliopsida</taxon>
        <taxon>eudicotyledons</taxon>
        <taxon>Gunneridae</taxon>
        <taxon>Pentapetalae</taxon>
        <taxon>rosids</taxon>
        <taxon>fabids</taxon>
        <taxon>Rosales</taxon>
        <taxon>Rosaceae</taxon>
        <taxon>Amygdaloideae</taxon>
        <taxon>Amygdaleae</taxon>
        <taxon>Prunus</taxon>
    </lineage>
</organism>
<dbReference type="AlphaFoldDB" id="A0A5E4GG38"/>
<proteinExistence type="predicted"/>
<feature type="non-terminal residue" evidence="1">
    <location>
        <position position="73"/>
    </location>
</feature>
<dbReference type="PANTHER" id="PTHR46481:SF8">
    <property type="entry name" value="ZINC FINGER BED DOMAIN-CONTAINING PROTEIN RICESLEEPER 1-LIKE"/>
    <property type="match status" value="1"/>
</dbReference>
<evidence type="ECO:0000313" key="2">
    <source>
        <dbReference type="Proteomes" id="UP000327085"/>
    </source>
</evidence>
<dbReference type="Proteomes" id="UP000327085">
    <property type="component" value="Unassembled WGS sequence"/>
</dbReference>
<dbReference type="SUPFAM" id="SSF53098">
    <property type="entry name" value="Ribonuclease H-like"/>
    <property type="match status" value="1"/>
</dbReference>
<reference evidence="2" key="1">
    <citation type="journal article" date="2020" name="Plant J.">
        <title>Transposons played a major role in the diversification between the closely related almond and peach genomes: results from the almond genome sequence.</title>
        <authorList>
            <person name="Alioto T."/>
            <person name="Alexiou K.G."/>
            <person name="Bardil A."/>
            <person name="Barteri F."/>
            <person name="Castanera R."/>
            <person name="Cruz F."/>
            <person name="Dhingra A."/>
            <person name="Duval H."/>
            <person name="Fernandez I Marti A."/>
            <person name="Frias L."/>
            <person name="Galan B."/>
            <person name="Garcia J.L."/>
            <person name="Howad W."/>
            <person name="Gomez-Garrido J."/>
            <person name="Gut M."/>
            <person name="Julca I."/>
            <person name="Morata J."/>
            <person name="Puigdomenech P."/>
            <person name="Ribeca P."/>
            <person name="Rubio Cabetas M.J."/>
            <person name="Vlasova A."/>
            <person name="Wirthensohn M."/>
            <person name="Garcia-Mas J."/>
            <person name="Gabaldon T."/>
            <person name="Casacuberta J.M."/>
            <person name="Arus P."/>
        </authorList>
    </citation>
    <scope>NUCLEOTIDE SEQUENCE [LARGE SCALE GENOMIC DNA]</scope>
    <source>
        <strain evidence="2">cv. Texas</strain>
    </source>
</reference>
<accession>A0A5E4GG38</accession>
<dbReference type="InterPro" id="IPR052035">
    <property type="entry name" value="ZnF_BED_domain_contain"/>
</dbReference>
<dbReference type="Gramene" id="VVA38498">
    <property type="protein sequence ID" value="VVA38498"/>
    <property type="gene ID" value="Prudul26B021003"/>
</dbReference>
<gene>
    <name evidence="1" type="ORF">ALMOND_2B021003</name>
</gene>
<sequence length="73" mass="8634">KRFNKRNMMLLGGQFFHVRCFAHVINLVVRDGIEEVKTTIKRLRRSVKYVRSSSSRLQMFKKCALEESVTCKK</sequence>
<feature type="non-terminal residue" evidence="1">
    <location>
        <position position="1"/>
    </location>
</feature>
<evidence type="ECO:0000313" key="1">
    <source>
        <dbReference type="EMBL" id="VVA38498.1"/>
    </source>
</evidence>